<evidence type="ECO:0000313" key="9">
    <source>
        <dbReference type="Proteomes" id="UP000319212"/>
    </source>
</evidence>
<evidence type="ECO:0000256" key="4">
    <source>
        <dbReference type="ARBA" id="ARBA00022452"/>
    </source>
</evidence>
<keyword evidence="3" id="KW-0813">Transport</keyword>
<keyword evidence="6" id="KW-0472">Membrane</keyword>
<dbReference type="Gene3D" id="1.20.1600.10">
    <property type="entry name" value="Outer membrane efflux proteins (OEP)"/>
    <property type="match status" value="1"/>
</dbReference>
<evidence type="ECO:0000256" key="6">
    <source>
        <dbReference type="ARBA" id="ARBA00023136"/>
    </source>
</evidence>
<dbReference type="InterPro" id="IPR003423">
    <property type="entry name" value="OMP_efflux"/>
</dbReference>
<evidence type="ECO:0000256" key="7">
    <source>
        <dbReference type="ARBA" id="ARBA00023237"/>
    </source>
</evidence>
<proteinExistence type="inferred from homology"/>
<dbReference type="PANTHER" id="PTHR30026">
    <property type="entry name" value="OUTER MEMBRANE PROTEIN TOLC"/>
    <property type="match status" value="1"/>
</dbReference>
<accession>A0A502DMR8</accession>
<evidence type="ECO:0000256" key="3">
    <source>
        <dbReference type="ARBA" id="ARBA00022448"/>
    </source>
</evidence>
<comment type="similarity">
    <text evidence="2">Belongs to the outer membrane factor (OMF) (TC 1.B.17) family.</text>
</comment>
<dbReference type="InterPro" id="IPR051906">
    <property type="entry name" value="TolC-like"/>
</dbReference>
<dbReference type="GO" id="GO:0009279">
    <property type="term" value="C:cell outer membrane"/>
    <property type="evidence" value="ECO:0007669"/>
    <property type="project" value="UniProtKB-SubCell"/>
</dbReference>
<dbReference type="Pfam" id="PF02321">
    <property type="entry name" value="OEP"/>
    <property type="match status" value="2"/>
</dbReference>
<dbReference type="GO" id="GO:0015288">
    <property type="term" value="F:porin activity"/>
    <property type="evidence" value="ECO:0007669"/>
    <property type="project" value="TreeGrafter"/>
</dbReference>
<dbReference type="GO" id="GO:0015562">
    <property type="term" value="F:efflux transmembrane transporter activity"/>
    <property type="evidence" value="ECO:0007669"/>
    <property type="project" value="InterPro"/>
</dbReference>
<dbReference type="Proteomes" id="UP000319212">
    <property type="component" value="Unassembled WGS sequence"/>
</dbReference>
<keyword evidence="4" id="KW-1134">Transmembrane beta strand</keyword>
<evidence type="ECO:0000313" key="8">
    <source>
        <dbReference type="EMBL" id="TPG25481.1"/>
    </source>
</evidence>
<reference evidence="8 9" key="1">
    <citation type="journal article" date="2019" name="Environ. Microbiol.">
        <title>Species interactions and distinct microbial communities in high Arctic permafrost affected cryosols are associated with the CH4 and CO2 gas fluxes.</title>
        <authorList>
            <person name="Altshuler I."/>
            <person name="Hamel J."/>
            <person name="Turney S."/>
            <person name="Magnuson E."/>
            <person name="Levesque R."/>
            <person name="Greer C."/>
            <person name="Whyte L.G."/>
        </authorList>
    </citation>
    <scope>NUCLEOTIDE SEQUENCE [LARGE SCALE GENOMIC DNA]</scope>
    <source>
        <strain evidence="8 9">S06.C</strain>
    </source>
</reference>
<keyword evidence="7" id="KW-0998">Cell outer membrane</keyword>
<evidence type="ECO:0000256" key="2">
    <source>
        <dbReference type="ARBA" id="ARBA00007613"/>
    </source>
</evidence>
<protein>
    <submittedName>
        <fullName evidence="8">Type I secretion protein TolC</fullName>
    </submittedName>
</protein>
<comment type="subcellular location">
    <subcellularLocation>
        <location evidence="1">Cell outer membrane</location>
    </subcellularLocation>
</comment>
<keyword evidence="5" id="KW-0812">Transmembrane</keyword>
<name>A0A502DMR8_9BURK</name>
<sequence length="428" mass="45247">MTIASAEPAVVDASGAGLPAVVRAAVQWHPRIRTTAGQLLQAGEGIAAARAGYYPQIRGGVGMQLSNRDITPYESRRLNQSSLTVSQMIYDFGKVAGAVNRAEAGVATARAEELLSVDDVARETALAWMELYRQQVLGRVADDQVKGVQALADLVNERERKGASSRSDTAQASSRVDAARAQQLTAQAQAARWRSQLTQLTGAVKPVVIAGEPPAVLGDACRAGIDASMVNPPAVKVAEAQRALAQADLRVADANLLPTLSLDGAVGRGIDARSRLPGENGVSTSISVNFSAPLYEGGGNQARKRAAAYAVTAADAAVAQAQLVARQSFQDAQAQSAGHAARQPVLASRIESIRATRDLYRQQYLQLGTRSLLDLLNSEQEYHTARFEQADSLIEVGRLGVECLYQTDRLRSAFALEVPSTPAVGSAP</sequence>
<organism evidence="8 9">
    <name type="scientific">Variovorax guangxiensis</name>
    <dbReference type="NCBI Taxonomy" id="1775474"/>
    <lineage>
        <taxon>Bacteria</taxon>
        <taxon>Pseudomonadati</taxon>
        <taxon>Pseudomonadota</taxon>
        <taxon>Betaproteobacteria</taxon>
        <taxon>Burkholderiales</taxon>
        <taxon>Comamonadaceae</taxon>
        <taxon>Variovorax</taxon>
    </lineage>
</organism>
<dbReference type="PANTHER" id="PTHR30026:SF22">
    <property type="entry name" value="OUTER MEMBRANE EFFLUX PROTEIN"/>
    <property type="match status" value="1"/>
</dbReference>
<comment type="caution">
    <text evidence="8">The sequence shown here is derived from an EMBL/GenBank/DDBJ whole genome shotgun (WGS) entry which is preliminary data.</text>
</comment>
<evidence type="ECO:0000256" key="1">
    <source>
        <dbReference type="ARBA" id="ARBA00004442"/>
    </source>
</evidence>
<evidence type="ECO:0000256" key="5">
    <source>
        <dbReference type="ARBA" id="ARBA00022692"/>
    </source>
</evidence>
<dbReference type="AlphaFoldDB" id="A0A502DMR8"/>
<dbReference type="OrthoDB" id="9814637at2"/>
<gene>
    <name evidence="8" type="ORF">EAH82_17305</name>
</gene>
<dbReference type="SUPFAM" id="SSF56954">
    <property type="entry name" value="Outer membrane efflux proteins (OEP)"/>
    <property type="match status" value="1"/>
</dbReference>
<dbReference type="InterPro" id="IPR010130">
    <property type="entry name" value="T1SS_OMP_TolC"/>
</dbReference>
<dbReference type="GO" id="GO:1990281">
    <property type="term" value="C:efflux pump complex"/>
    <property type="evidence" value="ECO:0007669"/>
    <property type="project" value="TreeGrafter"/>
</dbReference>
<dbReference type="NCBIfam" id="TIGR01844">
    <property type="entry name" value="type_I_sec_TolC"/>
    <property type="match status" value="1"/>
</dbReference>
<dbReference type="EMBL" id="RCZI01000005">
    <property type="protein sequence ID" value="TPG25481.1"/>
    <property type="molecule type" value="Genomic_DNA"/>
</dbReference>